<evidence type="ECO:0000256" key="7">
    <source>
        <dbReference type="ARBA" id="ARBA00023125"/>
    </source>
</evidence>
<accession>A0ABS7DN49</accession>
<evidence type="ECO:0000259" key="12">
    <source>
        <dbReference type="PROSITE" id="PS50110"/>
    </source>
</evidence>
<dbReference type="PROSITE" id="PS50110">
    <property type="entry name" value="RESPONSE_REGULATORY"/>
    <property type="match status" value="1"/>
</dbReference>
<keyword evidence="6" id="KW-0805">Transcription regulation</keyword>
<comment type="subcellular location">
    <subcellularLocation>
        <location evidence="1">Cytoplasm</location>
    </subcellularLocation>
</comment>
<sequence length="405" mass="46540">MYKVLIADDEEIIRKGIAGLLKGDGEMQIVAQAEDGETALELAEKFTPDLLFVDINMPFLNGIQFIEKLKGLLKDAVVIIITGYDDFQYVQSALRLGVYDYLLKPIMEDVFYKSLNRAKDELKSTREQTKYLEWAKVLLEKNKAKLTENFLNDWLGGHFCEEEIDERVHFLGMKLPEEFGIVVAGLDYKNNMEIGGDWNDDLLYYAAENITRELFEPFNPAALFRNPAGNLVLISACQPQDAWQDTVKTLRRLLEEHLPVRVTLAQSAGNGRREISVEYEHALSRFYELMEVPQLIKDVQNYIDENYRNEAFSLQDAADAFHVSPQHLSRIFRHSMGITFVDYVTRARIRKAIELLSNEEMKIYEIAELTGYSSQHYFSSAFKKVLGVSPAEYRKNEQNKISAAM</sequence>
<keyword evidence="14" id="KW-1185">Reference proteome</keyword>
<evidence type="ECO:0000313" key="14">
    <source>
        <dbReference type="Proteomes" id="UP000719942"/>
    </source>
</evidence>
<keyword evidence="3" id="KW-0963">Cytoplasm</keyword>
<dbReference type="PANTHER" id="PTHR42713:SF3">
    <property type="entry name" value="TRANSCRIPTIONAL REGULATORY PROTEIN HPTR"/>
    <property type="match status" value="1"/>
</dbReference>
<dbReference type="PROSITE" id="PS00041">
    <property type="entry name" value="HTH_ARAC_FAMILY_1"/>
    <property type="match status" value="1"/>
</dbReference>
<dbReference type="CDD" id="cd17536">
    <property type="entry name" value="REC_YesN-like"/>
    <property type="match status" value="1"/>
</dbReference>
<name>A0ABS7DN49_9FIRM</name>
<dbReference type="Gene3D" id="3.40.50.2300">
    <property type="match status" value="1"/>
</dbReference>
<dbReference type="Pfam" id="PF12833">
    <property type="entry name" value="HTH_18"/>
    <property type="match status" value="1"/>
</dbReference>
<dbReference type="Gene3D" id="1.10.10.60">
    <property type="entry name" value="Homeodomain-like"/>
    <property type="match status" value="2"/>
</dbReference>
<feature type="domain" description="Response regulatory" evidence="12">
    <location>
        <begin position="3"/>
        <end position="119"/>
    </location>
</feature>
<evidence type="ECO:0000256" key="3">
    <source>
        <dbReference type="ARBA" id="ARBA00022490"/>
    </source>
</evidence>
<dbReference type="InterPro" id="IPR018060">
    <property type="entry name" value="HTH_AraC"/>
</dbReference>
<evidence type="ECO:0000256" key="5">
    <source>
        <dbReference type="ARBA" id="ARBA00023012"/>
    </source>
</evidence>
<dbReference type="SMART" id="SM00448">
    <property type="entry name" value="REC"/>
    <property type="match status" value="1"/>
</dbReference>
<dbReference type="InterPro" id="IPR001789">
    <property type="entry name" value="Sig_transdc_resp-reg_receiver"/>
</dbReference>
<proteinExistence type="predicted"/>
<dbReference type="InterPro" id="IPR020449">
    <property type="entry name" value="Tscrpt_reg_AraC-type_HTH"/>
</dbReference>
<comment type="caution">
    <text evidence="13">The sequence shown here is derived from an EMBL/GenBank/DDBJ whole genome shotgun (WGS) entry which is preliminary data.</text>
</comment>
<dbReference type="SMART" id="SM00342">
    <property type="entry name" value="HTH_ARAC"/>
    <property type="match status" value="1"/>
</dbReference>
<evidence type="ECO:0000256" key="2">
    <source>
        <dbReference type="ARBA" id="ARBA00018672"/>
    </source>
</evidence>
<evidence type="ECO:0000256" key="9">
    <source>
        <dbReference type="ARBA" id="ARBA00024867"/>
    </source>
</evidence>
<evidence type="ECO:0000259" key="11">
    <source>
        <dbReference type="PROSITE" id="PS01124"/>
    </source>
</evidence>
<feature type="modified residue" description="4-aspartylphosphate" evidence="10">
    <location>
        <position position="54"/>
    </location>
</feature>
<dbReference type="SUPFAM" id="SSF46689">
    <property type="entry name" value="Homeodomain-like"/>
    <property type="match status" value="2"/>
</dbReference>
<keyword evidence="5" id="KW-0902">Two-component regulatory system</keyword>
<evidence type="ECO:0000256" key="8">
    <source>
        <dbReference type="ARBA" id="ARBA00023163"/>
    </source>
</evidence>
<dbReference type="InterPro" id="IPR018062">
    <property type="entry name" value="HTH_AraC-typ_CS"/>
</dbReference>
<feature type="domain" description="HTH araC/xylS-type" evidence="11">
    <location>
        <begin position="297"/>
        <end position="396"/>
    </location>
</feature>
<evidence type="ECO:0000256" key="6">
    <source>
        <dbReference type="ARBA" id="ARBA00023015"/>
    </source>
</evidence>
<dbReference type="InterPro" id="IPR051552">
    <property type="entry name" value="HptR"/>
</dbReference>
<dbReference type="InterPro" id="IPR009057">
    <property type="entry name" value="Homeodomain-like_sf"/>
</dbReference>
<evidence type="ECO:0000256" key="4">
    <source>
        <dbReference type="ARBA" id="ARBA00022553"/>
    </source>
</evidence>
<gene>
    <name evidence="13" type="ORF">J5W02_07455</name>
</gene>
<dbReference type="Pfam" id="PF00072">
    <property type="entry name" value="Response_reg"/>
    <property type="match status" value="1"/>
</dbReference>
<dbReference type="EMBL" id="JAGFNZ010000002">
    <property type="protein sequence ID" value="MBW7572648.1"/>
    <property type="molecule type" value="Genomic_DNA"/>
</dbReference>
<dbReference type="Proteomes" id="UP000719942">
    <property type="component" value="Unassembled WGS sequence"/>
</dbReference>
<evidence type="ECO:0000256" key="10">
    <source>
        <dbReference type="PROSITE-ProRule" id="PRU00169"/>
    </source>
</evidence>
<dbReference type="PROSITE" id="PS01124">
    <property type="entry name" value="HTH_ARAC_FAMILY_2"/>
    <property type="match status" value="1"/>
</dbReference>
<protein>
    <recommendedName>
        <fullName evidence="2">Stage 0 sporulation protein A homolog</fullName>
    </recommendedName>
</protein>
<evidence type="ECO:0000256" key="1">
    <source>
        <dbReference type="ARBA" id="ARBA00004496"/>
    </source>
</evidence>
<dbReference type="PRINTS" id="PR00032">
    <property type="entry name" value="HTHARAC"/>
</dbReference>
<keyword evidence="7" id="KW-0238">DNA-binding</keyword>
<comment type="function">
    <text evidence="9">May play the central regulatory role in sporulation. It may be an element of the effector pathway responsible for the activation of sporulation genes in response to nutritional stress. Spo0A may act in concert with spo0H (a sigma factor) to control the expression of some genes that are critical to the sporulation process.</text>
</comment>
<dbReference type="SUPFAM" id="SSF52172">
    <property type="entry name" value="CheY-like"/>
    <property type="match status" value="1"/>
</dbReference>
<keyword evidence="8" id="KW-0804">Transcription</keyword>
<dbReference type="InterPro" id="IPR011006">
    <property type="entry name" value="CheY-like_superfamily"/>
</dbReference>
<dbReference type="PANTHER" id="PTHR42713">
    <property type="entry name" value="HISTIDINE KINASE-RELATED"/>
    <property type="match status" value="1"/>
</dbReference>
<dbReference type="RefSeq" id="WP_219965038.1">
    <property type="nucleotide sequence ID" value="NZ_JAGFNZ010000002.1"/>
</dbReference>
<organism evidence="13 14">
    <name type="scientific">Caproiciproducens faecalis</name>
    <dbReference type="NCBI Taxonomy" id="2820301"/>
    <lineage>
        <taxon>Bacteria</taxon>
        <taxon>Bacillati</taxon>
        <taxon>Bacillota</taxon>
        <taxon>Clostridia</taxon>
        <taxon>Eubacteriales</taxon>
        <taxon>Acutalibacteraceae</taxon>
        <taxon>Caproiciproducens</taxon>
    </lineage>
</organism>
<evidence type="ECO:0000313" key="13">
    <source>
        <dbReference type="EMBL" id="MBW7572648.1"/>
    </source>
</evidence>
<reference evidence="13 14" key="1">
    <citation type="submission" date="2021-03" db="EMBL/GenBank/DDBJ databases">
        <title>Caproiciproducens sp. nov. isolated from feces of cow.</title>
        <authorList>
            <person name="Choi J.-Y."/>
        </authorList>
    </citation>
    <scope>NUCLEOTIDE SEQUENCE [LARGE SCALE GENOMIC DNA]</scope>
    <source>
        <strain evidence="13 14">AGMB10547</strain>
    </source>
</reference>
<keyword evidence="4 10" id="KW-0597">Phosphoprotein</keyword>